<feature type="non-terminal residue" evidence="1">
    <location>
        <position position="94"/>
    </location>
</feature>
<evidence type="ECO:0000313" key="2">
    <source>
        <dbReference type="Proteomes" id="UP001519460"/>
    </source>
</evidence>
<protein>
    <submittedName>
        <fullName evidence="1">Uncharacterized protein</fullName>
    </submittedName>
</protein>
<evidence type="ECO:0000313" key="1">
    <source>
        <dbReference type="EMBL" id="KAK7473381.1"/>
    </source>
</evidence>
<dbReference type="EMBL" id="JACVVK020000473">
    <property type="protein sequence ID" value="KAK7473381.1"/>
    <property type="molecule type" value="Genomic_DNA"/>
</dbReference>
<dbReference type="AlphaFoldDB" id="A0ABD0JEG8"/>
<comment type="caution">
    <text evidence="1">The sequence shown here is derived from an EMBL/GenBank/DDBJ whole genome shotgun (WGS) entry which is preliminary data.</text>
</comment>
<gene>
    <name evidence="1" type="ORF">BaRGS_00035429</name>
</gene>
<organism evidence="1 2">
    <name type="scientific">Batillaria attramentaria</name>
    <dbReference type="NCBI Taxonomy" id="370345"/>
    <lineage>
        <taxon>Eukaryota</taxon>
        <taxon>Metazoa</taxon>
        <taxon>Spiralia</taxon>
        <taxon>Lophotrochozoa</taxon>
        <taxon>Mollusca</taxon>
        <taxon>Gastropoda</taxon>
        <taxon>Caenogastropoda</taxon>
        <taxon>Sorbeoconcha</taxon>
        <taxon>Cerithioidea</taxon>
        <taxon>Batillariidae</taxon>
        <taxon>Batillaria</taxon>
    </lineage>
</organism>
<accession>A0ABD0JEG8</accession>
<proteinExistence type="predicted"/>
<sequence>MPSVIRQGEMAGAWPDSLVNEKKTMANGARTFHLRICCPWTFYFRPERMLRVWLAADIIVSVDVEICPTFSLLAVVANFLTPRGVGTGTRCGWT</sequence>
<keyword evidence="2" id="KW-1185">Reference proteome</keyword>
<name>A0ABD0JEG8_9CAEN</name>
<reference evidence="1 2" key="1">
    <citation type="journal article" date="2023" name="Sci. Data">
        <title>Genome assembly of the Korean intertidal mud-creeper Batillaria attramentaria.</title>
        <authorList>
            <person name="Patra A.K."/>
            <person name="Ho P.T."/>
            <person name="Jun S."/>
            <person name="Lee S.J."/>
            <person name="Kim Y."/>
            <person name="Won Y.J."/>
        </authorList>
    </citation>
    <scope>NUCLEOTIDE SEQUENCE [LARGE SCALE GENOMIC DNA]</scope>
    <source>
        <strain evidence="1">Wonlab-2016</strain>
    </source>
</reference>
<dbReference type="Proteomes" id="UP001519460">
    <property type="component" value="Unassembled WGS sequence"/>
</dbReference>